<dbReference type="EMBL" id="CAXIEN010000457">
    <property type="protein sequence ID" value="CAL1298239.1"/>
    <property type="molecule type" value="Genomic_DNA"/>
</dbReference>
<proteinExistence type="predicted"/>
<name>A0AAV2BQU3_9ARAC</name>
<reference evidence="1 2" key="1">
    <citation type="submission" date="2024-04" db="EMBL/GenBank/DDBJ databases">
        <authorList>
            <person name="Rising A."/>
            <person name="Reimegard J."/>
            <person name="Sonavane S."/>
            <person name="Akerstrom W."/>
            <person name="Nylinder S."/>
            <person name="Hedman E."/>
            <person name="Kallberg Y."/>
        </authorList>
    </citation>
    <scope>NUCLEOTIDE SEQUENCE [LARGE SCALE GENOMIC DNA]</scope>
</reference>
<evidence type="ECO:0000313" key="2">
    <source>
        <dbReference type="Proteomes" id="UP001497382"/>
    </source>
</evidence>
<protein>
    <submittedName>
        <fullName evidence="1">Uncharacterized protein</fullName>
    </submittedName>
</protein>
<comment type="caution">
    <text evidence="1">The sequence shown here is derived from an EMBL/GenBank/DDBJ whole genome shotgun (WGS) entry which is preliminary data.</text>
</comment>
<keyword evidence="2" id="KW-1185">Reference proteome</keyword>
<organism evidence="1 2">
    <name type="scientific">Larinioides sclopetarius</name>
    <dbReference type="NCBI Taxonomy" id="280406"/>
    <lineage>
        <taxon>Eukaryota</taxon>
        <taxon>Metazoa</taxon>
        <taxon>Ecdysozoa</taxon>
        <taxon>Arthropoda</taxon>
        <taxon>Chelicerata</taxon>
        <taxon>Arachnida</taxon>
        <taxon>Araneae</taxon>
        <taxon>Araneomorphae</taxon>
        <taxon>Entelegynae</taxon>
        <taxon>Araneoidea</taxon>
        <taxon>Araneidae</taxon>
        <taxon>Larinioides</taxon>
    </lineage>
</organism>
<evidence type="ECO:0000313" key="1">
    <source>
        <dbReference type="EMBL" id="CAL1298239.1"/>
    </source>
</evidence>
<dbReference type="Proteomes" id="UP001497382">
    <property type="component" value="Unassembled WGS sequence"/>
</dbReference>
<sequence length="167" mass="18571">MKFPTPQPGCEKKILEDNNMNGLLQLIMRMVLLAGIVLADPPRMMTAISSNPLFSPLAPPTVLKQGCPRREDIHPCECLEIPKSDSSSGEAAVETVAFCKTIRNTQVLQNAMKGMQGHIIDFMVLDSCKLPPFPNGLFFNVGIKWMEILNSTVQLKQNFFECASNCW</sequence>
<gene>
    <name evidence="1" type="ORF">LARSCL_LOCUS20758</name>
</gene>
<accession>A0AAV2BQU3</accession>
<dbReference type="AlphaFoldDB" id="A0AAV2BQU3"/>